<dbReference type="Proteomes" id="UP000502287">
    <property type="component" value="Chromosome"/>
</dbReference>
<name>A0AAE6X4M2_9PAST</name>
<protein>
    <submittedName>
        <fullName evidence="2 3">Pilus assembly protein</fullName>
    </submittedName>
</protein>
<dbReference type="Gene3D" id="3.40.50.300">
    <property type="entry name" value="P-loop containing nucleotide triphosphate hydrolases"/>
    <property type="match status" value="1"/>
</dbReference>
<dbReference type="RefSeq" id="WP_123955650.1">
    <property type="nucleotide sequence ID" value="NZ_CP015029.1"/>
</dbReference>
<proteinExistence type="predicted"/>
<evidence type="ECO:0000313" key="3">
    <source>
        <dbReference type="EMBL" id="RPE95711.1"/>
    </source>
</evidence>
<dbReference type="PROSITE" id="PS50206">
    <property type="entry name" value="RHODANESE_3"/>
    <property type="match status" value="1"/>
</dbReference>
<dbReference type="InterPro" id="IPR027417">
    <property type="entry name" value="P-loop_NTPase"/>
</dbReference>
<evidence type="ECO:0000313" key="5">
    <source>
        <dbReference type="Proteomes" id="UP000502287"/>
    </source>
</evidence>
<dbReference type="KEGG" id="fcl:A4G17_00140"/>
<reference evidence="2 5" key="1">
    <citation type="submission" date="2016-03" db="EMBL/GenBank/DDBJ databases">
        <authorList>
            <person name="Hansen M.J."/>
            <person name="Bojesen A.M."/>
            <person name="Planet P."/>
        </authorList>
    </citation>
    <scope>NUCLEOTIDE SEQUENCE [LARGE SCALE GENOMIC DNA]</scope>
    <source>
        <strain evidence="2 5">HPA 21</strain>
    </source>
</reference>
<accession>A0AAE6X4M2</accession>
<dbReference type="SUPFAM" id="SSF52540">
    <property type="entry name" value="P-loop containing nucleoside triphosphate hydrolases"/>
    <property type="match status" value="1"/>
</dbReference>
<evidence type="ECO:0000259" key="1">
    <source>
        <dbReference type="PROSITE" id="PS50206"/>
    </source>
</evidence>
<dbReference type="EMBL" id="RKQT01000001">
    <property type="protein sequence ID" value="RPE95711.1"/>
    <property type="molecule type" value="Genomic_DNA"/>
</dbReference>
<feature type="domain" description="Rhodanese" evidence="1">
    <location>
        <begin position="7"/>
        <end position="61"/>
    </location>
</feature>
<evidence type="ECO:0000313" key="4">
    <source>
        <dbReference type="Proteomes" id="UP000276901"/>
    </source>
</evidence>
<evidence type="ECO:0000313" key="2">
    <source>
        <dbReference type="EMBL" id="QIM63967.1"/>
    </source>
</evidence>
<gene>
    <name evidence="2" type="ORF">A4G17_00140</name>
    <name evidence="3" type="ORF">EDC49_0085</name>
</gene>
<keyword evidence="4" id="KW-1185">Reference proteome</keyword>
<dbReference type="EMBL" id="CP015029">
    <property type="protein sequence ID" value="QIM63967.1"/>
    <property type="molecule type" value="Genomic_DNA"/>
</dbReference>
<organism evidence="2 5">
    <name type="scientific">Frederiksenia canicola</name>
    <dbReference type="NCBI Taxonomy" id="123824"/>
    <lineage>
        <taxon>Bacteria</taxon>
        <taxon>Pseudomonadati</taxon>
        <taxon>Pseudomonadota</taxon>
        <taxon>Gammaproteobacteria</taxon>
        <taxon>Pasteurellales</taxon>
        <taxon>Pasteurellaceae</taxon>
        <taxon>Frederiksenia</taxon>
    </lineage>
</organism>
<dbReference type="AlphaFoldDB" id="A0AAE6X4M2"/>
<reference evidence="3 4" key="2">
    <citation type="submission" date="2018-11" db="EMBL/GenBank/DDBJ databases">
        <title>Genomic Encyclopedia of Type Strains, Phase IV (KMG-IV): sequencing the most valuable type-strain genomes for metagenomic binning, comparative biology and taxonomic classification.</title>
        <authorList>
            <person name="Goeker M."/>
        </authorList>
    </citation>
    <scope>NUCLEOTIDE SEQUENCE [LARGE SCALE GENOMIC DNA]</scope>
    <source>
        <strain evidence="3 4">DSM 25797</strain>
    </source>
</reference>
<dbReference type="InterPro" id="IPR001763">
    <property type="entry name" value="Rhodanese-like_dom"/>
</dbReference>
<sequence length="369" mass="40865">MLLLDKDNVAIDSVRKIVILSEHDGLRMQVAQMLRTRGLENVEIVNGDIFSITNADFSEEETLGVIVDIGNVSDSHTITESIHSIIPQNVWCCVLGQSDSISLSQKLLDEGVLYFNADTQLGQMIEKVLSGVNIPLVRHTIKISILGCKGGIGSSLISAHVADVIAKTKKIPVLLAQGSNGSQDLDLMFDKKLQNDVVEFDEHLSLYKGAPSKLSSSVTNKYNFIIYDQPIFNVNKEDFHHYIEESNNFVLIVERRIGSLRVAKQFLDECERIRSTTGKPIRTFICLSDSKLETSKLMVKADIETLIKSQVDAVIPFLKKTDSNKVLSINLGKQGKNEIVTLSMKVIGMLSRSTAQKNKKGFLGFLLGK</sequence>
<dbReference type="Proteomes" id="UP000276901">
    <property type="component" value="Unassembled WGS sequence"/>
</dbReference>